<name>A0A4U3LX01_9ACTN</name>
<dbReference type="OrthoDB" id="4529782at2"/>
<organism evidence="2 3">
    <name type="scientific">Herbidospora galbida</name>
    <dbReference type="NCBI Taxonomy" id="2575442"/>
    <lineage>
        <taxon>Bacteria</taxon>
        <taxon>Bacillati</taxon>
        <taxon>Actinomycetota</taxon>
        <taxon>Actinomycetes</taxon>
        <taxon>Streptosporangiales</taxon>
        <taxon>Streptosporangiaceae</taxon>
        <taxon>Herbidospora</taxon>
    </lineage>
</organism>
<dbReference type="RefSeq" id="WP_137251406.1">
    <property type="nucleotide sequence ID" value="NZ_SZQA01000055.1"/>
</dbReference>
<proteinExistence type="predicted"/>
<sequence>MARMGHASTRAALIYLHATRDRDEVIAKALGSAFEQAMSGDAGTPSGTQRARKIGN</sequence>
<gene>
    <name evidence="2" type="ORF">FDA94_35440</name>
</gene>
<accession>A0A4U3LX01</accession>
<dbReference type="AlphaFoldDB" id="A0A4U3LX01"/>
<evidence type="ECO:0000256" key="1">
    <source>
        <dbReference type="SAM" id="MobiDB-lite"/>
    </source>
</evidence>
<feature type="region of interest" description="Disordered" evidence="1">
    <location>
        <begin position="37"/>
        <end position="56"/>
    </location>
</feature>
<dbReference type="Proteomes" id="UP000308705">
    <property type="component" value="Unassembled WGS sequence"/>
</dbReference>
<protein>
    <submittedName>
        <fullName evidence="2">Integrase</fullName>
    </submittedName>
</protein>
<reference evidence="2 3" key="1">
    <citation type="submission" date="2019-04" db="EMBL/GenBank/DDBJ databases">
        <title>Herbidospora sp. NEAU-GS14.nov., a novel actinomycete isolated from soil.</title>
        <authorList>
            <person name="Han L."/>
        </authorList>
    </citation>
    <scope>NUCLEOTIDE SEQUENCE [LARGE SCALE GENOMIC DNA]</scope>
    <source>
        <strain evidence="2 3">NEAU-GS14</strain>
    </source>
</reference>
<keyword evidence="3" id="KW-1185">Reference proteome</keyword>
<dbReference type="EMBL" id="SZQA01000055">
    <property type="protein sequence ID" value="TKK80765.1"/>
    <property type="molecule type" value="Genomic_DNA"/>
</dbReference>
<evidence type="ECO:0000313" key="3">
    <source>
        <dbReference type="Proteomes" id="UP000308705"/>
    </source>
</evidence>
<comment type="caution">
    <text evidence="2">The sequence shown here is derived from an EMBL/GenBank/DDBJ whole genome shotgun (WGS) entry which is preliminary data.</text>
</comment>
<evidence type="ECO:0000313" key="2">
    <source>
        <dbReference type="EMBL" id="TKK80765.1"/>
    </source>
</evidence>